<evidence type="ECO:0000313" key="8">
    <source>
        <dbReference type="Ensembl" id="ENSACCP00020008711.1"/>
    </source>
</evidence>
<reference evidence="8" key="1">
    <citation type="submission" date="2025-08" db="UniProtKB">
        <authorList>
            <consortium name="Ensembl"/>
        </authorList>
    </citation>
    <scope>IDENTIFICATION</scope>
</reference>
<keyword evidence="5" id="KW-0539">Nucleus</keyword>
<feature type="region of interest" description="Disordered" evidence="6">
    <location>
        <begin position="83"/>
        <end position="102"/>
    </location>
</feature>
<dbReference type="AlphaFoldDB" id="A0A663E9Q8"/>
<evidence type="ECO:0000256" key="5">
    <source>
        <dbReference type="ARBA" id="ARBA00023242"/>
    </source>
</evidence>
<feature type="domain" description="Exonuclease" evidence="7">
    <location>
        <begin position="200"/>
        <end position="366"/>
    </location>
</feature>
<feature type="compositionally biased region" description="Low complexity" evidence="6">
    <location>
        <begin position="159"/>
        <end position="170"/>
    </location>
</feature>
<proteinExistence type="predicted"/>
<feature type="compositionally biased region" description="Basic residues" evidence="6">
    <location>
        <begin position="92"/>
        <end position="101"/>
    </location>
</feature>
<dbReference type="InterPro" id="IPR036397">
    <property type="entry name" value="RNaseH_sf"/>
</dbReference>
<dbReference type="FunFam" id="3.30.420.10:FF:000007">
    <property type="entry name" value="Interferon-stimulated exonuclease gene 20"/>
    <property type="match status" value="1"/>
</dbReference>
<dbReference type="InterPro" id="IPR037433">
    <property type="entry name" value="ISG20_DEDDh"/>
</dbReference>
<keyword evidence="2" id="KW-0540">Nuclease</keyword>
<dbReference type="SUPFAM" id="SSF53098">
    <property type="entry name" value="Ribonuclease H-like"/>
    <property type="match status" value="1"/>
</dbReference>
<dbReference type="Ensembl" id="ENSACCT00020009091.1">
    <property type="protein sequence ID" value="ENSACCP00020008711.1"/>
    <property type="gene ID" value="ENSACCG00020005931.1"/>
</dbReference>
<dbReference type="GO" id="GO:0000175">
    <property type="term" value="F:3'-5'-RNA exonuclease activity"/>
    <property type="evidence" value="ECO:0007669"/>
    <property type="project" value="InterPro"/>
</dbReference>
<organism evidence="8 9">
    <name type="scientific">Aquila chrysaetos chrysaetos</name>
    <dbReference type="NCBI Taxonomy" id="223781"/>
    <lineage>
        <taxon>Eukaryota</taxon>
        <taxon>Metazoa</taxon>
        <taxon>Chordata</taxon>
        <taxon>Craniata</taxon>
        <taxon>Vertebrata</taxon>
        <taxon>Euteleostomi</taxon>
        <taxon>Archelosauria</taxon>
        <taxon>Archosauria</taxon>
        <taxon>Dinosauria</taxon>
        <taxon>Saurischia</taxon>
        <taxon>Theropoda</taxon>
        <taxon>Coelurosauria</taxon>
        <taxon>Aves</taxon>
        <taxon>Neognathae</taxon>
        <taxon>Neoaves</taxon>
        <taxon>Telluraves</taxon>
        <taxon>Accipitrimorphae</taxon>
        <taxon>Accipitriformes</taxon>
        <taxon>Accipitridae</taxon>
        <taxon>Accipitrinae</taxon>
        <taxon>Aquila</taxon>
    </lineage>
</organism>
<dbReference type="GeneTree" id="ENSGT00940000160781"/>
<dbReference type="CDD" id="cd06149">
    <property type="entry name" value="ISG20"/>
    <property type="match status" value="1"/>
</dbReference>
<evidence type="ECO:0000256" key="1">
    <source>
        <dbReference type="ARBA" id="ARBA00004123"/>
    </source>
</evidence>
<dbReference type="PANTHER" id="PTHR12801">
    <property type="entry name" value="RNA EXONUCLEASE REXO1 / RECO3 FAMILY MEMBER-RELATED"/>
    <property type="match status" value="1"/>
</dbReference>
<dbReference type="InterPro" id="IPR047021">
    <property type="entry name" value="REXO1/3/4-like"/>
</dbReference>
<dbReference type="GO" id="GO:0003676">
    <property type="term" value="F:nucleic acid binding"/>
    <property type="evidence" value="ECO:0007669"/>
    <property type="project" value="InterPro"/>
</dbReference>
<feature type="compositionally biased region" description="Basic and acidic residues" evidence="6">
    <location>
        <begin position="10"/>
        <end position="22"/>
    </location>
</feature>
<comment type="subcellular location">
    <subcellularLocation>
        <location evidence="1">Nucleus</location>
    </subcellularLocation>
</comment>
<dbReference type="GO" id="GO:0005730">
    <property type="term" value="C:nucleolus"/>
    <property type="evidence" value="ECO:0007669"/>
    <property type="project" value="UniProtKB-ARBA"/>
</dbReference>
<keyword evidence="3" id="KW-0378">Hydrolase</keyword>
<keyword evidence="9" id="KW-1185">Reference proteome</keyword>
<feature type="region of interest" description="Disordered" evidence="6">
    <location>
        <begin position="370"/>
        <end position="391"/>
    </location>
</feature>
<evidence type="ECO:0000256" key="6">
    <source>
        <dbReference type="SAM" id="MobiDB-lite"/>
    </source>
</evidence>
<dbReference type="SMART" id="SM00479">
    <property type="entry name" value="EXOIII"/>
    <property type="match status" value="1"/>
</dbReference>
<dbReference type="Gene3D" id="3.30.420.10">
    <property type="entry name" value="Ribonuclease H-like superfamily/Ribonuclease H"/>
    <property type="match status" value="1"/>
</dbReference>
<dbReference type="InParanoid" id="A0A663E9Q8"/>
<evidence type="ECO:0000259" key="7">
    <source>
        <dbReference type="SMART" id="SM00479"/>
    </source>
</evidence>
<evidence type="ECO:0000256" key="2">
    <source>
        <dbReference type="ARBA" id="ARBA00022722"/>
    </source>
</evidence>
<evidence type="ECO:0000256" key="3">
    <source>
        <dbReference type="ARBA" id="ARBA00022801"/>
    </source>
</evidence>
<dbReference type="InterPro" id="IPR013520">
    <property type="entry name" value="Ribonucl_H"/>
</dbReference>
<dbReference type="Proteomes" id="UP000472275">
    <property type="component" value="Chromosome 5"/>
</dbReference>
<evidence type="ECO:0000256" key="4">
    <source>
        <dbReference type="ARBA" id="ARBA00022839"/>
    </source>
</evidence>
<accession>A0A663E9Q8</accession>
<feature type="region of interest" description="Disordered" evidence="6">
    <location>
        <begin position="123"/>
        <end position="170"/>
    </location>
</feature>
<feature type="region of interest" description="Disordered" evidence="6">
    <location>
        <begin position="1"/>
        <end position="73"/>
    </location>
</feature>
<sequence length="405" mass="44199">MQIAPPAQPMERRGAWPRRDLPGHVSTAVSGRDTWEPRRVWSGSAGMPPGKGQMTPLLPTPKASAPTLQGTHGPAAGGCAQPLEGLGLPQGRSKKKSRKHQRFMERRALLEQKGLLSPRRRLGSQAPVVGPEAGSTLTEADGTMAPRCGKVPKPKQVVSPSLSPSASPDSIARHHSVLLSRGNGSSKGVRTSSPLLRPGKYVAIDCEMVGTGPQGRVSELARCSVVNYEGDVIYDKYVQPELPIVDYRTRWSGITKQHMKSAIPFKAAQAEILKILKDKIVVGHAVHNDFQALKYFHPKDRTRDTSRIPMLNKRAGLPGRASVSLKSLARHLLQKKIQVGCKGHSSVEDAQTAMELYRLVEVQWETELARSLPPRPPSPITDPTADSNQYMDDQYWPTDLMASGL</sequence>
<evidence type="ECO:0000313" key="9">
    <source>
        <dbReference type="Proteomes" id="UP000472275"/>
    </source>
</evidence>
<dbReference type="InterPro" id="IPR012337">
    <property type="entry name" value="RNaseH-like_sf"/>
</dbReference>
<dbReference type="PANTHER" id="PTHR12801:SF57">
    <property type="entry name" value="APOPTOSIS-ENHANCING NUCLEASE"/>
    <property type="match status" value="1"/>
</dbReference>
<keyword evidence="4" id="KW-0269">Exonuclease</keyword>
<gene>
    <name evidence="8" type="primary">AEN</name>
</gene>
<name>A0A663E9Q8_AQUCH</name>
<reference evidence="8" key="2">
    <citation type="submission" date="2025-09" db="UniProtKB">
        <authorList>
            <consortium name="Ensembl"/>
        </authorList>
    </citation>
    <scope>IDENTIFICATION</scope>
</reference>
<protein>
    <recommendedName>
        <fullName evidence="7">Exonuclease domain-containing protein</fullName>
    </recommendedName>
</protein>
<dbReference type="Pfam" id="PF00929">
    <property type="entry name" value="RNase_T"/>
    <property type="match status" value="1"/>
</dbReference>